<keyword evidence="1" id="KW-0812">Transmembrane</keyword>
<accession>A0A8T0MYH7</accession>
<sequence>MHSNHKRTDTSHMYIFFCGVVFCQGFCFPTPLRLQQSELGIGRF</sequence>
<keyword evidence="1" id="KW-0472">Membrane</keyword>
<name>A0A8T0MYH7_PANVG</name>
<feature type="transmembrane region" description="Helical" evidence="1">
    <location>
        <begin position="12"/>
        <end position="34"/>
    </location>
</feature>
<protein>
    <submittedName>
        <fullName evidence="2">Uncharacterized protein</fullName>
    </submittedName>
</protein>
<organism evidence="2 3">
    <name type="scientific">Panicum virgatum</name>
    <name type="common">Blackwell switchgrass</name>
    <dbReference type="NCBI Taxonomy" id="38727"/>
    <lineage>
        <taxon>Eukaryota</taxon>
        <taxon>Viridiplantae</taxon>
        <taxon>Streptophyta</taxon>
        <taxon>Embryophyta</taxon>
        <taxon>Tracheophyta</taxon>
        <taxon>Spermatophyta</taxon>
        <taxon>Magnoliopsida</taxon>
        <taxon>Liliopsida</taxon>
        <taxon>Poales</taxon>
        <taxon>Poaceae</taxon>
        <taxon>PACMAD clade</taxon>
        <taxon>Panicoideae</taxon>
        <taxon>Panicodae</taxon>
        <taxon>Paniceae</taxon>
        <taxon>Panicinae</taxon>
        <taxon>Panicum</taxon>
        <taxon>Panicum sect. Hiantes</taxon>
    </lineage>
</organism>
<comment type="caution">
    <text evidence="2">The sequence shown here is derived from an EMBL/GenBank/DDBJ whole genome shotgun (WGS) entry which is preliminary data.</text>
</comment>
<gene>
    <name evidence="2" type="ORF">PVAP13_9NG669814</name>
</gene>
<dbReference type="EMBL" id="CM029054">
    <property type="protein sequence ID" value="KAG2541985.1"/>
    <property type="molecule type" value="Genomic_DNA"/>
</dbReference>
<reference evidence="2" key="1">
    <citation type="submission" date="2020-05" db="EMBL/GenBank/DDBJ databases">
        <title>WGS assembly of Panicum virgatum.</title>
        <authorList>
            <person name="Lovell J.T."/>
            <person name="Jenkins J."/>
            <person name="Shu S."/>
            <person name="Juenger T.E."/>
            <person name="Schmutz J."/>
        </authorList>
    </citation>
    <scope>NUCLEOTIDE SEQUENCE</scope>
    <source>
        <strain evidence="2">AP13</strain>
    </source>
</reference>
<evidence type="ECO:0000313" key="2">
    <source>
        <dbReference type="EMBL" id="KAG2541985.1"/>
    </source>
</evidence>
<evidence type="ECO:0000256" key="1">
    <source>
        <dbReference type="SAM" id="Phobius"/>
    </source>
</evidence>
<evidence type="ECO:0000313" key="3">
    <source>
        <dbReference type="Proteomes" id="UP000823388"/>
    </source>
</evidence>
<proteinExistence type="predicted"/>
<keyword evidence="3" id="KW-1185">Reference proteome</keyword>
<keyword evidence="1" id="KW-1133">Transmembrane helix</keyword>
<dbReference type="AlphaFoldDB" id="A0A8T0MYH7"/>
<dbReference type="Proteomes" id="UP000823388">
    <property type="component" value="Chromosome 9N"/>
</dbReference>